<dbReference type="Proteomes" id="UP000075604">
    <property type="component" value="Unassembled WGS sequence"/>
</dbReference>
<organism evidence="2 3">
    <name type="scientific">Sorangium cellulosum</name>
    <name type="common">Polyangium cellulosum</name>
    <dbReference type="NCBI Taxonomy" id="56"/>
    <lineage>
        <taxon>Bacteria</taxon>
        <taxon>Pseudomonadati</taxon>
        <taxon>Myxococcota</taxon>
        <taxon>Polyangia</taxon>
        <taxon>Polyangiales</taxon>
        <taxon>Polyangiaceae</taxon>
        <taxon>Sorangium</taxon>
    </lineage>
</organism>
<sequence>MAYDGRQRTALRKRHARAELFRHRGEGLLDGRRDVERLCRLSAQRGDVQHVSQEPEDPVDPAIDRVLMG</sequence>
<dbReference type="EMBL" id="JELX01003720">
    <property type="protein sequence ID" value="KYF51473.1"/>
    <property type="molecule type" value="Genomic_DNA"/>
</dbReference>
<dbReference type="AlphaFoldDB" id="A0A150P725"/>
<proteinExistence type="predicted"/>
<gene>
    <name evidence="2" type="ORF">BE04_34970</name>
</gene>
<feature type="region of interest" description="Disordered" evidence="1">
    <location>
        <begin position="45"/>
        <end position="69"/>
    </location>
</feature>
<name>A0A150P725_SORCE</name>
<comment type="caution">
    <text evidence="2">The sequence shown here is derived from an EMBL/GenBank/DDBJ whole genome shotgun (WGS) entry which is preliminary data.</text>
</comment>
<accession>A0A150P725</accession>
<evidence type="ECO:0000313" key="2">
    <source>
        <dbReference type="EMBL" id="KYF51473.1"/>
    </source>
</evidence>
<reference evidence="2 3" key="1">
    <citation type="submission" date="2014-02" db="EMBL/GenBank/DDBJ databases">
        <title>The small core and large imbalanced accessory genome model reveals a collaborative survival strategy of Sorangium cellulosum strains in nature.</title>
        <authorList>
            <person name="Han K."/>
            <person name="Peng R."/>
            <person name="Blom J."/>
            <person name="Li Y.-Z."/>
        </authorList>
    </citation>
    <scope>NUCLEOTIDE SEQUENCE [LARGE SCALE GENOMIC DNA]</scope>
    <source>
        <strain evidence="2 3">So0157-18</strain>
    </source>
</reference>
<evidence type="ECO:0000256" key="1">
    <source>
        <dbReference type="SAM" id="MobiDB-lite"/>
    </source>
</evidence>
<evidence type="ECO:0000313" key="3">
    <source>
        <dbReference type="Proteomes" id="UP000075604"/>
    </source>
</evidence>
<protein>
    <submittedName>
        <fullName evidence="2">Uncharacterized protein</fullName>
    </submittedName>
</protein>